<feature type="region of interest" description="Disordered" evidence="1">
    <location>
        <begin position="138"/>
        <end position="230"/>
    </location>
</feature>
<organism evidence="2 3">
    <name type="scientific">Rhizoctonia solani</name>
    <dbReference type="NCBI Taxonomy" id="456999"/>
    <lineage>
        <taxon>Eukaryota</taxon>
        <taxon>Fungi</taxon>
        <taxon>Dikarya</taxon>
        <taxon>Basidiomycota</taxon>
        <taxon>Agaricomycotina</taxon>
        <taxon>Agaricomycetes</taxon>
        <taxon>Cantharellales</taxon>
        <taxon>Ceratobasidiaceae</taxon>
        <taxon>Rhizoctonia</taxon>
    </lineage>
</organism>
<feature type="region of interest" description="Disordered" evidence="1">
    <location>
        <begin position="72"/>
        <end position="119"/>
    </location>
</feature>
<feature type="region of interest" description="Disordered" evidence="1">
    <location>
        <begin position="488"/>
        <end position="527"/>
    </location>
</feature>
<feature type="compositionally biased region" description="Low complexity" evidence="1">
    <location>
        <begin position="410"/>
        <end position="421"/>
    </location>
</feature>
<name>A0A8H2WF32_9AGAM</name>
<protein>
    <recommendedName>
        <fullName evidence="4">PH domain-containing protein</fullName>
    </recommendedName>
</protein>
<sequence length="538" mass="57971">MAKAVPRAHIAKVIARDRILKDAPKHLAARHARRRLTAKDVPRADAPKAPVLTREVRAATSVGHLPIKIRKHMPPRTQDSSTYVPGTKEYTKGSKDYTQEESDTYTQGPHTPPPVPPKFLLVPLACRRQVSRLARLNPAYGHPQDSGWRDDTQDPGKLARTPGGRYGKALSEASTAPTSPEGLMKQRISREVVTSVPVPSESEAITLGHHEPGGRYGKALSEASTAPTSAEGLMRQRISREVVTSVPVPSESEAITLGHHGHGQEPMRISALWYLNVHAPPPFEWLRTQAVLYPNVLILTWIAPTGGRGVVTLDLVNCTEVRSAPSPSHPSARDDVGSVAARLQSADLAETLCPFQLLYTDGVERLGTDTARERVRWVGAIWDVLATIARGPPRALTDGSESESGTLQRSSSVRSHSSEGSATTSFVAPAVDIADTASVISYIPRDTADDMSVASLVPPSRAPSLRRTASMADLELEADIDRALGRMLTPTSSSSKEDSNLLSPPCSRSRVPGLGRADSKLQRPTGPLVLATRPPFVV</sequence>
<comment type="caution">
    <text evidence="2">The sequence shown here is derived from an EMBL/GenBank/DDBJ whole genome shotgun (WGS) entry which is preliminary data.</text>
</comment>
<feature type="region of interest" description="Disordered" evidence="1">
    <location>
        <begin position="393"/>
        <end position="421"/>
    </location>
</feature>
<evidence type="ECO:0000313" key="3">
    <source>
        <dbReference type="Proteomes" id="UP000663843"/>
    </source>
</evidence>
<dbReference type="Proteomes" id="UP000663843">
    <property type="component" value="Unassembled WGS sequence"/>
</dbReference>
<feature type="compositionally biased region" description="Basic and acidic residues" evidence="1">
    <location>
        <begin position="89"/>
        <end position="98"/>
    </location>
</feature>
<gene>
    <name evidence="2" type="ORF">RDB_LOCUS13553</name>
</gene>
<dbReference type="AlphaFoldDB" id="A0A8H2WF32"/>
<proteinExistence type="predicted"/>
<reference evidence="2" key="1">
    <citation type="submission" date="2021-01" db="EMBL/GenBank/DDBJ databases">
        <authorList>
            <person name="Kaushik A."/>
        </authorList>
    </citation>
    <scope>NUCLEOTIDE SEQUENCE</scope>
    <source>
        <strain evidence="2">AG2-2IIIB</strain>
    </source>
</reference>
<dbReference type="EMBL" id="CAJMWT010000912">
    <property type="protein sequence ID" value="CAE6362922.1"/>
    <property type="molecule type" value="Genomic_DNA"/>
</dbReference>
<evidence type="ECO:0000256" key="1">
    <source>
        <dbReference type="SAM" id="MobiDB-lite"/>
    </source>
</evidence>
<evidence type="ECO:0000313" key="2">
    <source>
        <dbReference type="EMBL" id="CAE6362922.1"/>
    </source>
</evidence>
<accession>A0A8H2WF32</accession>
<evidence type="ECO:0008006" key="4">
    <source>
        <dbReference type="Google" id="ProtNLM"/>
    </source>
</evidence>
<feature type="compositionally biased region" description="Low complexity" evidence="1">
    <location>
        <begin position="191"/>
        <end position="203"/>
    </location>
</feature>